<dbReference type="Pfam" id="PF16197">
    <property type="entry name" value="KAsynt_C_assoc"/>
    <property type="match status" value="2"/>
</dbReference>
<dbReference type="eggNOG" id="COG1028">
    <property type="taxonomic scope" value="Bacteria"/>
</dbReference>
<dbReference type="Pfam" id="PF08242">
    <property type="entry name" value="Methyltransf_12"/>
    <property type="match status" value="2"/>
</dbReference>
<evidence type="ECO:0000259" key="13">
    <source>
        <dbReference type="PROSITE" id="PS52019"/>
    </source>
</evidence>
<dbReference type="InterPro" id="IPR014031">
    <property type="entry name" value="Ketoacyl_synth_C"/>
</dbReference>
<feature type="region of interest" description="C-terminal hotdog fold" evidence="9">
    <location>
        <begin position="1163"/>
        <end position="1311"/>
    </location>
</feature>
<dbReference type="EMBL" id="CP006745">
    <property type="protein sequence ID" value="AHC73991.1"/>
    <property type="molecule type" value="Genomic_DNA"/>
</dbReference>
<dbReference type="InterPro" id="IPR014030">
    <property type="entry name" value="Ketoacyl_synth_N"/>
</dbReference>
<gene>
    <name evidence="14" type="ORF">P856_790</name>
</gene>
<dbReference type="PATRIC" id="fig|1401328.3.peg.799"/>
<dbReference type="InterPro" id="IPR016039">
    <property type="entry name" value="Thiolase-like"/>
</dbReference>
<dbReference type="InterPro" id="IPR057326">
    <property type="entry name" value="KR_dom"/>
</dbReference>
<dbReference type="Gene3D" id="3.40.50.150">
    <property type="entry name" value="Vaccinia Virus protein VP39"/>
    <property type="match status" value="2"/>
</dbReference>
<dbReference type="GO" id="GO:0005886">
    <property type="term" value="C:plasma membrane"/>
    <property type="evidence" value="ECO:0007669"/>
    <property type="project" value="TreeGrafter"/>
</dbReference>
<dbReference type="SUPFAM" id="SSF51735">
    <property type="entry name" value="NAD(P)-binding Rossmann-fold domains"/>
    <property type="match status" value="4"/>
</dbReference>
<dbReference type="Pfam" id="PF21089">
    <property type="entry name" value="PKS_DH_N"/>
    <property type="match status" value="1"/>
</dbReference>
<evidence type="ECO:0000256" key="5">
    <source>
        <dbReference type="ARBA" id="ARBA00022553"/>
    </source>
</evidence>
<dbReference type="InterPro" id="IPR049552">
    <property type="entry name" value="PKS_DH_N"/>
</dbReference>
<dbReference type="InterPro" id="IPR029063">
    <property type="entry name" value="SAM-dependent_MTases_sf"/>
</dbReference>
<dbReference type="SMART" id="SM00822">
    <property type="entry name" value="PKS_KR"/>
    <property type="match status" value="3"/>
</dbReference>
<evidence type="ECO:0000256" key="3">
    <source>
        <dbReference type="ARBA" id="ARBA00022450"/>
    </source>
</evidence>
<dbReference type="InterPro" id="IPR032821">
    <property type="entry name" value="PKS_assoc"/>
</dbReference>
<dbReference type="PROSITE" id="PS50075">
    <property type="entry name" value="CARRIER"/>
    <property type="match status" value="3"/>
</dbReference>
<protein>
    <submittedName>
        <fullName evidence="14">PtzE</fullName>
    </submittedName>
</protein>
<evidence type="ECO:0000256" key="7">
    <source>
        <dbReference type="ARBA" id="ARBA00022737"/>
    </source>
</evidence>
<dbReference type="InterPro" id="IPR036736">
    <property type="entry name" value="ACP-like_sf"/>
</dbReference>
<dbReference type="Gene3D" id="3.40.47.10">
    <property type="match status" value="3"/>
</dbReference>
<dbReference type="CDD" id="cd02440">
    <property type="entry name" value="AdoMet_MTases"/>
    <property type="match status" value="2"/>
</dbReference>
<keyword evidence="3" id="KW-0596">Phosphopantetheine</keyword>
<dbReference type="eggNOG" id="COG4221">
    <property type="taxonomic scope" value="Bacteria"/>
</dbReference>
<organism evidence="14 15">
    <name type="scientific">Candidatus Endolissoclinum faulkneri L5</name>
    <dbReference type="NCBI Taxonomy" id="1401328"/>
    <lineage>
        <taxon>Bacteria</taxon>
        <taxon>Pseudomonadati</taxon>
        <taxon>Pseudomonadota</taxon>
        <taxon>Alphaproteobacteria</taxon>
        <taxon>Rhodospirillales</taxon>
        <taxon>Rhodospirillaceae</taxon>
        <taxon>Candidatus Endolissoclinum</taxon>
    </lineage>
</organism>
<reference evidence="14 15" key="1">
    <citation type="journal article" date="2013" name="PLoS ONE">
        <title>Bacterial endosymbiosis in a chordate host: long-term co-evolution and conservation of secondary metabolism.</title>
        <authorList>
            <person name="Kwan J.C."/>
            <person name="Schmidt E.W."/>
        </authorList>
    </citation>
    <scope>NUCLEOTIDE SEQUENCE [LARGE SCALE GENOMIC DNA]</scope>
    <source>
        <strain evidence="15">faulkneri L5</strain>
    </source>
</reference>
<feature type="region of interest" description="Disordered" evidence="10">
    <location>
        <begin position="4629"/>
        <end position="4652"/>
    </location>
</feature>
<dbReference type="SUPFAM" id="SSF53901">
    <property type="entry name" value="Thiolase-like"/>
    <property type="match status" value="3"/>
</dbReference>
<dbReference type="InterPro" id="IPR054514">
    <property type="entry name" value="RhiE-like_linker"/>
</dbReference>
<dbReference type="Gene3D" id="1.10.1240.100">
    <property type="match status" value="3"/>
</dbReference>
<dbReference type="InterPro" id="IPR009081">
    <property type="entry name" value="PP-bd_ACP"/>
</dbReference>
<comment type="pathway">
    <text evidence="2">Antibiotic biosynthesis.</text>
</comment>
<dbReference type="GO" id="GO:0031177">
    <property type="term" value="F:phosphopantetheine binding"/>
    <property type="evidence" value="ECO:0007669"/>
    <property type="project" value="InterPro"/>
</dbReference>
<evidence type="ECO:0000256" key="4">
    <source>
        <dbReference type="ARBA" id="ARBA00022490"/>
    </source>
</evidence>
<dbReference type="Proteomes" id="UP000018700">
    <property type="component" value="Chromosome"/>
</dbReference>
<sequence length="4779" mass="516313">MTTHVDPFTILDRLAQALLFQSATERGWQPGSVTEFARLANHRKLAEAIDASLVLPLNNADPALIARTILDEEPYLSSHIKLIKRCAEALPNVLSGQITGKEVIFPDGSMNLLAPIYEGNTWADKFNRRAAEAVARAAVALAKERRETLRIIEIGAGTGGTTNDILPALNRACYEHKIDLNYVYTDISVEFIDYGRNRFAYDYPFLSFAKMDIEQSPVDQGFDIGKIDIVVAANVLHATAKINSTLSNIRNMLSHGGVLIVNEITRSSLFATMTFGLLDNWWQFKDSNIRQPHSPLLDIASWGQAFRAAGLEVPLAIGWDGTVVNDDCQALLIADCVKKDTKVPVQLINKNAQAKINLSTSNDHLVRKTIIQIVASILGLNVQEIEIDRPFAELGVDSIVAGQLATTLTDRLGVTIQASVLFDYATVTTLTQYAISLGAKHQSLIDKSMPMITSVSKKNYPDIAIVGMACRFPKSINLEKFWCNLIDGVDCITEIPDDRFNSKTFSDNQSKKFSHWGGFLDNHDCFDAEAFRINPNDAGAMSPQQRVFLECAWHALEDAGYGQQELAKRAVGVYVGVAPDGYGEGRSDTRSSLGESNAILSSRLSYILDLKGPCLPIDTACSSSLVAIHLAAQAIANGEADMMLAGGVSIFMTSTRLHEFLTDSGMSSASGRCRTFDSEADGFVPGEGVGVVVLKRLDRALTEGDCVIAILKGSGINHDGRTSGITAPSGPAQTELIRTVMARAEVNPTDIGYVEAHGTGTKLGDPIEVNALTRAYGAAKEPCWLGSVKTNIGHTLTTAGVAGFIKAALAVQRGIIPPSLHYHTDNAELNLTTGRFRVPLQAVNWDSTEKKPRRAAVSSFGFSGTNSHAVVEQAPFRSLPKEASGPRPVFFSARTESALEQILARISKVLECEPASFPALAFTLTAGRSHFEHRAGLIASSIDDLQNGIAKLRKMNHGEIYNNIGRSVVSGTAKTSVSADPIVAFLSGEEVDLVSLFPPQERFRVPLPGYPFQSTRFIPPKKQIIMENRNTLHPLIVANISDASGLRWKLAESNSWPPLRDHRRNGKPIIAAAVILEIIQAVAKLAFSNQTVNIADITFQTPLSVEKLGKAAVAVFDDGDNWQISIVEDGTDTIYAKAFLIEPDNHTPDMINLSENNHLSGNSRVLNGEAIYAALANVGFDYGQEFRTVERVQVHDNSVIADLKYKAKEEFTWQPTLIDGAIQSAVGLALGRFNQQQRTIIPIEIGKAALFSDLKNARHAIVTEQVKNDSDRLILNIAITDQTGKILAQLDKLVALVANVPLHRTEDAILSFVPRWSPASKAIIDSSSKRILQIITPGQRTLNILGEQIMETTDDWKLAFQCIDPLPTHLVDLRGLVSVSSAPTGQMVDMIAGWLQARPGVPLHILRVHTEDGRIDPYEAGLEGLAVTLPHEAPEVSLRILSLGRGAGSAAEVIRDEVNTSDFNRYVRRFANARHVRIWEAKSIEKFDTLPDRPVVLITGARGGIGSVVALHLDQSRNARLVLVGRHGASKIAKQISSEVIDITADIGTVDGARTAISAARQKFGRVDVIIHAAGVTGDQLLRNQTSTAISAIMAPKLDGLRYLLNESVDEPLCAVIGFGSLATRFGKAGQGGYAAANAAMAALAERDGLPLRVIDWPFWQTGGMGTREDSDYDLRRTTGSRWILQDEGLALLDKLMSMPYPRLAVAAGNPKQLTAAFTNVATTTSGPIKAVRSNNSLEYAQQTLKAILAEVIGAANDFLNPERTIEDLSLDSMHVMTLNERLEDKFLGVPPTLFYSHRTIGKVADFLASLPITEETNPSETVDRQSLITSLSNNVSISNRQKNKRKKTSSEDPIAIIGMAGRFPGASNLASFWDLLREGKNLVTEIPEQRWKISRYHDDTPGKMDRSYSRWGGFIKDIDMFDPVHFGIAPADAIRMDPQERIVLEVASEAIENAALTRNNLTTDAARLGSVHIGVMYGDYQLLAADQHLLGNPITASAPYWSIANRLSYWLDLHGPSMAVDSACSSSLTAIHLACQSLWRGEVSVAIAGGVNLSIHPLKYIGLSQGRFASTDGRCRSFAEGGDGYVPGEGVGIVVLKLLSEALDNSDPIHAIIRGSAVTHGGRTNGYTVPSPDAQATAISTALERAGVSANQLGFLEAHGTGTALGDPIELDGITRATVSRTKPLPIGTIKASIGHLEAAAGIAGLARLVLQFHNNAIAPTILHAAPSKSLKDAAEHIRLVTELEDWPSGKLPRVAGISSFGAGGANAHLIIEEAPAEKSFMQSSMKEDDCIFIFSGRNRVQLEAEVDQFLAILNKVQNPINLARTLQLGREPLFLRIAVLAKNVTELSTKLSTWRNDDHTKDVFFGNADSGGKYTPSDSLKLKEIAQEWTKGALIDWQKLPLSGKRIRIPPRPLLRQRFWPNLVEVPVTKFTLLPEAALHLTVDNPILRDHKFQHLPLLPGAASLLLMANGSECILQNISFLLPGRPTESGLELKRQITNGKAKIFSQGDIIASADLINTTEAIINPISPPLANAAYTTQNENMIYNRFRMLGIDYGITFQRLTELHSDGNTTEAYLKPIMNTDTMSRQVSDIDATFQAIGPLRWNDIDTLGVPVAINSVALFRQSNAAVTVRAKRISDSIFDAEALDAQGNAVIQIKGLRVGKMPIREQEATNIAPRLLTPVWLRRSVIEDHPKLGRVVLIGMNDETQFLKHLVDRVSPLANLTFAETANGIPDCDTVIMITDLAIRSHSWSVKQAVDATSMVECVGNLARQIAASIKPPKQILLVTVEAYDIEGKQTFDPNNAGLVGLLRSLVAELPSTGLVLFDLERASVNTPQAIDRLLQEPVQQGGVKVAWRGDIRYIEALSDITTLPNDYSSSVITKIPLVCLITGGSGGIGLALAQHLLATRNAIVVLSGRREDPAITLPEGVTYQVADVTDYAALAALCDEMVRIHGRLDIVFHLPLVLNDGTLASMSAVEFSAPLAPKARGTANVLEVAQLAGANLAVIFSSANVFAGVSGQANYVAASCMQDAIALSFNGNMRVQVINWGLWGEIGAVADAATQAKLRRGGIYPISPKDAFQALDDILASGIRRVAVVAAESKALSRLGWRDKADLDTDLSEDIAAFRRLEAYGRIRLASSLVTRLNVQSNQALTVDALASKLRLIERLKPLFSAIIESLCRADLASNHNNLISLPKRGLDLVKQQQIAEDAISNMPHWIAGPRVILDAVLDVYPDLLSGNTNPLSVLFPGGKSDLIASAYRGNPISDNFNTVTAKNMISALIPEAVIIEIGGGTGGGTAAAIAALDNYAPPKSYIFTDISTQFLDSAFKKFSSLGRPWFKTALYDVEETVEANSQIPGSADIVLATNVLHAVANLPKALRELGRLLKPGGTLIVNELIEVQDFATMVFGLTDGWWRGAGSAERLPNSPIIDSNGWHTLLKKEGYQNINLNDLSARGGKGQAVIVANAPSGLRLVTTEEVVPVKINQFKPQEDQIDPNNDDLQQVLIDDLRSIIANQLAIDPTELRANQSLGEYGLESLSSMAVRDVLDAKFGGVSQTLMFEHDTLKSLANHLISVRPTEVRAVLQDTKKINSIGESKIKKSESKTLISVNAPIAVIGMAGRFPGADTPDALWQLLENGLSMLGPVPAERWKSNNWYDPNGGKGLSYTKIGGFLPDIDCFDPLYFGISPVDAPNLDPQERLFLQTAWHALESAGSTPARLQRKAGPVGVFVGVMNAGYQWLSAQNNKASATSSYWSIANRLSYVTDWTGPSLAVDTACSSSLTALHLAVNALRDGQCGAAVVGGVNLIVHPKQLVNLSEARMLSPSGECRSFGEGADGFVDGEGVAAIVIKPLDTALRDNDRIDAIIRGTAINAGGRTSSFSVPNPIAQSKVAADALANAGIDPITIQVVETHGTGTSLGDPIEANGLSIAYGGGTGKRVSPLIIGALKANIGHLESAAGIAGVVKAILQLRYRKIAPLRNAAALNPRIDLEALGLYAPPQAMEWSSPENCPRRIAVSSFGAGGANAHVVLEEAPAITEIKASNLNSELLVLSTMNADKQKHLSSLLRDFISEKSHSHSDISRICHSLRVGRRALRHRFAIPIHTIKDLLNVLNELALGQIPKGGINGNGSSETVRILEESSSGQTLLKEKLAARDFDALARLWVDGADINWDELPETNRIVPIDLPGTIFAKEKYWLAEPVFTSVSAKSDMPVRFIKRAWQQKTLPPLNNNIPSCLFVCDSNSISINQLSDKIELPDNRIGWDKLLNHMPIGSARDLVLIINEVTSIQELHYFTLATLIGLSAIMARPGRLQRVFLTTSLEKLATIFAAIAASVALEGLGGRIRTILLPKKDFAEVIKNERAIDMPGAPLIDRRGPRAIAIQQSINTSIEYDLMIGQGSRVLLVGGLGAVGTALIKELTHKRKARVGVIGRREIDSALLAKLNISYAIADITNEDNLGTAVAKIRSLIGGIDFVIDLARIVDDSTLASKDNVQIESVLAVKTLGTELLDRVTQNDHLKAFIVFSSLASWFGLPGAADYAAACAFQDALMNIRSGPGLSLSIAWPQWEYDSKLTITRQEELKKAGLGTIDAKRGLDLIDQALASKETALAVVTGRIDLIESLINPDVSNPDVSNPDVSNPDVSNPDVSNPDVSLMDDAELEFYVSQLRNEAKSILQPKDLTSNPVSTPSSDIAIKSALVKHLKVDHALLTSSTSFIDLGIDSIKALHVAETLATSLSIEVEPALLASHPNIKELTKVLDDRKAKANDNITEKITSKN</sequence>
<dbReference type="Gene3D" id="1.10.1200.10">
    <property type="entry name" value="ACP-like"/>
    <property type="match status" value="4"/>
</dbReference>
<evidence type="ECO:0000256" key="2">
    <source>
        <dbReference type="ARBA" id="ARBA00004792"/>
    </source>
</evidence>
<dbReference type="GO" id="GO:0006633">
    <property type="term" value="P:fatty acid biosynthetic process"/>
    <property type="evidence" value="ECO:0007669"/>
    <property type="project" value="InterPro"/>
</dbReference>
<dbReference type="Pfam" id="PF08659">
    <property type="entry name" value="KR"/>
    <property type="match status" value="3"/>
</dbReference>
<evidence type="ECO:0000313" key="15">
    <source>
        <dbReference type="Proteomes" id="UP000018700"/>
    </source>
</evidence>
<dbReference type="STRING" id="1401328.P856_790"/>
<keyword evidence="6" id="KW-0808">Transferase</keyword>
<dbReference type="SUPFAM" id="SSF53335">
    <property type="entry name" value="S-adenosyl-L-methionine-dependent methyltransferases"/>
    <property type="match status" value="2"/>
</dbReference>
<dbReference type="RefSeq" id="WP_025300866.1">
    <property type="nucleotide sequence ID" value="NZ_CP006745.1"/>
</dbReference>
<dbReference type="Pfam" id="PF22336">
    <property type="entry name" value="RhiE-like_linker"/>
    <property type="match status" value="1"/>
</dbReference>
<dbReference type="SMART" id="SM01294">
    <property type="entry name" value="PKS_PP_betabranch"/>
    <property type="match status" value="1"/>
</dbReference>
<feature type="active site" description="Proton donor; for dehydratase activity" evidence="9">
    <location>
        <position position="2596"/>
    </location>
</feature>
<feature type="domain" description="PKS/mFAS DH" evidence="13">
    <location>
        <begin position="2402"/>
        <end position="2673"/>
    </location>
</feature>
<keyword evidence="8" id="KW-0511">Multifunctional enzyme</keyword>
<name>V9TTQ8_9PROT</name>
<dbReference type="InterPro" id="IPR020806">
    <property type="entry name" value="PKS_PP-bd"/>
</dbReference>
<dbReference type="InterPro" id="IPR049900">
    <property type="entry name" value="PKS_mFAS_DH"/>
</dbReference>
<evidence type="ECO:0000259" key="11">
    <source>
        <dbReference type="PROSITE" id="PS50075"/>
    </source>
</evidence>
<comment type="subcellular location">
    <subcellularLocation>
        <location evidence="1">Cytoplasm</location>
    </subcellularLocation>
</comment>
<dbReference type="GO" id="GO:0004315">
    <property type="term" value="F:3-oxoacyl-[acyl-carrier-protein] synthase activity"/>
    <property type="evidence" value="ECO:0007669"/>
    <property type="project" value="InterPro"/>
</dbReference>
<feature type="active site" description="Proton acceptor; for dehydratase activity" evidence="9">
    <location>
        <position position="1062"/>
    </location>
</feature>
<evidence type="ECO:0000256" key="10">
    <source>
        <dbReference type="SAM" id="MobiDB-lite"/>
    </source>
</evidence>
<feature type="region of interest" description="C-terminal hotdog fold" evidence="9">
    <location>
        <begin position="2539"/>
        <end position="2673"/>
    </location>
</feature>
<dbReference type="Gene3D" id="3.10.129.110">
    <property type="entry name" value="Polyketide synthase dehydratase"/>
    <property type="match status" value="2"/>
</dbReference>
<dbReference type="PROSITE" id="PS00012">
    <property type="entry name" value="PHOSPHOPANTETHEINE"/>
    <property type="match status" value="1"/>
</dbReference>
<dbReference type="SMART" id="SM00825">
    <property type="entry name" value="PKS_KS"/>
    <property type="match status" value="3"/>
</dbReference>
<dbReference type="KEGG" id="efk:P856_790"/>
<dbReference type="SUPFAM" id="SSF47336">
    <property type="entry name" value="ACP-like"/>
    <property type="match status" value="4"/>
</dbReference>
<dbReference type="SMART" id="SM00823">
    <property type="entry name" value="PKS_PP"/>
    <property type="match status" value="4"/>
</dbReference>
<dbReference type="InterPro" id="IPR018201">
    <property type="entry name" value="Ketoacyl_synth_AS"/>
</dbReference>
<proteinExistence type="predicted"/>
<dbReference type="PROSITE" id="PS52019">
    <property type="entry name" value="PKS_MFAS_DH"/>
    <property type="match status" value="2"/>
</dbReference>
<feature type="region of interest" description="N-terminal hotdog fold" evidence="9">
    <location>
        <begin position="1033"/>
        <end position="1147"/>
    </location>
</feature>
<keyword evidence="7" id="KW-0677">Repeat</keyword>
<dbReference type="GO" id="GO:0004312">
    <property type="term" value="F:fatty acid synthase activity"/>
    <property type="evidence" value="ECO:0007669"/>
    <property type="project" value="TreeGrafter"/>
</dbReference>
<dbReference type="PROSITE" id="PS52004">
    <property type="entry name" value="KS3_2"/>
    <property type="match status" value="3"/>
</dbReference>
<evidence type="ECO:0000256" key="8">
    <source>
        <dbReference type="ARBA" id="ARBA00023268"/>
    </source>
</evidence>
<keyword evidence="15" id="KW-1185">Reference proteome</keyword>
<dbReference type="CDD" id="cd08953">
    <property type="entry name" value="KR_2_SDR_x"/>
    <property type="match status" value="1"/>
</dbReference>
<dbReference type="InterPro" id="IPR049551">
    <property type="entry name" value="PKS_DH_C"/>
</dbReference>
<feature type="domain" description="Carrier" evidence="11">
    <location>
        <begin position="361"/>
        <end position="438"/>
    </location>
</feature>
<feature type="active site" description="Proton acceptor; for dehydratase activity" evidence="9">
    <location>
        <position position="2442"/>
    </location>
</feature>
<dbReference type="Pfam" id="PF14765">
    <property type="entry name" value="PS-DH"/>
    <property type="match status" value="2"/>
</dbReference>
<dbReference type="InterPro" id="IPR042104">
    <property type="entry name" value="PKS_dehydratase_sf"/>
</dbReference>
<feature type="domain" description="PKS/mFAS DH" evidence="13">
    <location>
        <begin position="1033"/>
        <end position="1311"/>
    </location>
</feature>
<feature type="region of interest" description="N-terminal hotdog fold" evidence="9">
    <location>
        <begin position="2402"/>
        <end position="2520"/>
    </location>
</feature>
<dbReference type="InterPro" id="IPR020841">
    <property type="entry name" value="PKS_Beta-ketoAc_synthase_dom"/>
</dbReference>
<dbReference type="PANTHER" id="PTHR43775">
    <property type="entry name" value="FATTY ACID SYNTHASE"/>
    <property type="match status" value="1"/>
</dbReference>
<keyword evidence="5" id="KW-0597">Phosphoprotein</keyword>
<dbReference type="InterPro" id="IPR013217">
    <property type="entry name" value="Methyltransf_12"/>
</dbReference>
<dbReference type="InterPro" id="IPR050091">
    <property type="entry name" value="PKS_NRPS_Biosynth_Enz"/>
</dbReference>
<feature type="domain" description="Ketosynthase family 3 (KS3)" evidence="12">
    <location>
        <begin position="3613"/>
        <end position="4035"/>
    </location>
</feature>
<dbReference type="CDD" id="cd00833">
    <property type="entry name" value="PKS"/>
    <property type="match status" value="3"/>
</dbReference>
<evidence type="ECO:0000313" key="14">
    <source>
        <dbReference type="EMBL" id="AHC73991.1"/>
    </source>
</evidence>
<dbReference type="Pfam" id="PF00550">
    <property type="entry name" value="PP-binding"/>
    <property type="match status" value="4"/>
</dbReference>
<evidence type="ECO:0000256" key="6">
    <source>
        <dbReference type="ARBA" id="ARBA00022679"/>
    </source>
</evidence>
<dbReference type="InterPro" id="IPR020807">
    <property type="entry name" value="PKS_DH"/>
</dbReference>
<feature type="domain" description="Carrier" evidence="11">
    <location>
        <begin position="4690"/>
        <end position="4764"/>
    </location>
</feature>
<dbReference type="Pfam" id="PF02801">
    <property type="entry name" value="Ketoacyl-synt_C"/>
    <property type="match status" value="3"/>
</dbReference>
<dbReference type="GO" id="GO:0071770">
    <property type="term" value="P:DIM/DIP cell wall layer assembly"/>
    <property type="evidence" value="ECO:0007669"/>
    <property type="project" value="TreeGrafter"/>
</dbReference>
<dbReference type="PANTHER" id="PTHR43775:SF37">
    <property type="entry name" value="SI:DKEY-61P9.11"/>
    <property type="match status" value="1"/>
</dbReference>
<dbReference type="Gene3D" id="3.40.50.720">
    <property type="entry name" value="NAD(P)-binding Rossmann-like Domain"/>
    <property type="match status" value="3"/>
</dbReference>
<dbReference type="InterPro" id="IPR036291">
    <property type="entry name" value="NAD(P)-bd_dom_sf"/>
</dbReference>
<dbReference type="InterPro" id="IPR006162">
    <property type="entry name" value="Ppantetheine_attach_site"/>
</dbReference>
<dbReference type="HOGENOM" id="CLU_223075_0_0_5"/>
<dbReference type="PRINTS" id="PR00081">
    <property type="entry name" value="GDHRDH"/>
</dbReference>
<evidence type="ECO:0000259" key="12">
    <source>
        <dbReference type="PROSITE" id="PS52004"/>
    </source>
</evidence>
<dbReference type="SMART" id="SM00826">
    <property type="entry name" value="PKS_DH"/>
    <property type="match status" value="1"/>
</dbReference>
<dbReference type="eggNOG" id="COG3321">
    <property type="taxonomic scope" value="Bacteria"/>
</dbReference>
<dbReference type="InterPro" id="IPR013968">
    <property type="entry name" value="PKS_KR"/>
</dbReference>
<feature type="domain" description="Carrier" evidence="11">
    <location>
        <begin position="1736"/>
        <end position="1812"/>
    </location>
</feature>
<feature type="active site" description="Proton donor; for dehydratase activity" evidence="9">
    <location>
        <position position="1219"/>
    </location>
</feature>
<dbReference type="OrthoDB" id="9778690at2"/>
<dbReference type="eggNOG" id="COG0451">
    <property type="taxonomic scope" value="Bacteria"/>
</dbReference>
<feature type="domain" description="Ketosynthase family 3 (KS3)" evidence="12">
    <location>
        <begin position="1852"/>
        <end position="2275"/>
    </location>
</feature>
<dbReference type="PROSITE" id="PS00606">
    <property type="entry name" value="KS3_1"/>
    <property type="match status" value="3"/>
</dbReference>
<dbReference type="GO" id="GO:0005737">
    <property type="term" value="C:cytoplasm"/>
    <property type="evidence" value="ECO:0007669"/>
    <property type="project" value="UniProtKB-SubCell"/>
</dbReference>
<evidence type="ECO:0000256" key="9">
    <source>
        <dbReference type="PROSITE-ProRule" id="PRU01363"/>
    </source>
</evidence>
<accession>V9TTQ8</accession>
<keyword evidence="4" id="KW-0963">Cytoplasm</keyword>
<dbReference type="eggNOG" id="COG2226">
    <property type="taxonomic scope" value="Bacteria"/>
</dbReference>
<dbReference type="InterPro" id="IPR002347">
    <property type="entry name" value="SDR_fam"/>
</dbReference>
<evidence type="ECO:0000256" key="1">
    <source>
        <dbReference type="ARBA" id="ARBA00004496"/>
    </source>
</evidence>
<dbReference type="Pfam" id="PF00109">
    <property type="entry name" value="ketoacyl-synt"/>
    <property type="match status" value="3"/>
</dbReference>
<feature type="domain" description="Ketosynthase family 3 (KS3)" evidence="12">
    <location>
        <begin position="460"/>
        <end position="873"/>
    </location>
</feature>